<dbReference type="PANTHER" id="PTHR30576:SF4">
    <property type="entry name" value="UNDECAPRENYL-PHOSPHATE GALACTOSE PHOSPHOTRANSFERASE"/>
    <property type="match status" value="1"/>
</dbReference>
<dbReference type="PANTHER" id="PTHR30576">
    <property type="entry name" value="COLANIC BIOSYNTHESIS UDP-GLUCOSE LIPID CARRIER TRANSFERASE"/>
    <property type="match status" value="1"/>
</dbReference>
<sequence length="210" mass="23847">MRRAPKTVDLAAGRALDVIVALTLLVVVAPVMVALALVIWCQDRGSPFFVHHRIGRGGQTFPCYKFRTMVTDSNERLRALLERDPEAAEEWRRDHKLRRDPRITTIGRFLRKSSLDELPQLLNVVLGHMSLVGPRPIIESEVIRYGRFFSDYCSVRPGITGLWQISGRNDTSYRRRVVLDMVYSRTKSIPTDIFVLTRTVPAVLSARGSS</sequence>
<keyword evidence="6 9" id="KW-1133">Transmembrane helix</keyword>
<name>A0A840EZ00_9SPHN</name>
<dbReference type="RefSeq" id="WP_343050715.1">
    <property type="nucleotide sequence ID" value="NZ_JACIEV010000001.1"/>
</dbReference>
<keyword evidence="3" id="KW-1003">Cell membrane</keyword>
<evidence type="ECO:0000313" key="12">
    <source>
        <dbReference type="Proteomes" id="UP000529795"/>
    </source>
</evidence>
<evidence type="ECO:0000256" key="1">
    <source>
        <dbReference type="ARBA" id="ARBA00004236"/>
    </source>
</evidence>
<keyword evidence="8" id="KW-0270">Exopolysaccharide synthesis</keyword>
<dbReference type="Proteomes" id="UP000529795">
    <property type="component" value="Unassembled WGS sequence"/>
</dbReference>
<feature type="domain" description="Bacterial sugar transferase" evidence="10">
    <location>
        <begin position="14"/>
        <end position="204"/>
    </location>
</feature>
<comment type="similarity">
    <text evidence="2">Belongs to the bacterial sugar transferase family.</text>
</comment>
<keyword evidence="7 9" id="KW-0472">Membrane</keyword>
<evidence type="ECO:0000256" key="5">
    <source>
        <dbReference type="ARBA" id="ARBA00022692"/>
    </source>
</evidence>
<gene>
    <name evidence="11" type="ORF">GGQ80_000119</name>
</gene>
<keyword evidence="4 11" id="KW-0808">Transferase</keyword>
<evidence type="ECO:0000256" key="4">
    <source>
        <dbReference type="ARBA" id="ARBA00022679"/>
    </source>
</evidence>
<keyword evidence="5 9" id="KW-0812">Transmembrane</keyword>
<dbReference type="AlphaFoldDB" id="A0A840EZ00"/>
<feature type="transmembrane region" description="Helical" evidence="9">
    <location>
        <begin position="12"/>
        <end position="40"/>
    </location>
</feature>
<dbReference type="GO" id="GO:0016780">
    <property type="term" value="F:phosphotransferase activity, for other substituted phosphate groups"/>
    <property type="evidence" value="ECO:0007669"/>
    <property type="project" value="TreeGrafter"/>
</dbReference>
<dbReference type="InterPro" id="IPR003362">
    <property type="entry name" value="Bact_transf"/>
</dbReference>
<evidence type="ECO:0000256" key="8">
    <source>
        <dbReference type="ARBA" id="ARBA00023169"/>
    </source>
</evidence>
<evidence type="ECO:0000256" key="6">
    <source>
        <dbReference type="ARBA" id="ARBA00022989"/>
    </source>
</evidence>
<evidence type="ECO:0000256" key="2">
    <source>
        <dbReference type="ARBA" id="ARBA00006464"/>
    </source>
</evidence>
<dbReference type="Pfam" id="PF02397">
    <property type="entry name" value="Bac_transf"/>
    <property type="match status" value="1"/>
</dbReference>
<keyword evidence="12" id="KW-1185">Reference proteome</keyword>
<dbReference type="GO" id="GO:0005886">
    <property type="term" value="C:plasma membrane"/>
    <property type="evidence" value="ECO:0007669"/>
    <property type="project" value="UniProtKB-SubCell"/>
</dbReference>
<comment type="subcellular location">
    <subcellularLocation>
        <location evidence="1">Cell membrane</location>
    </subcellularLocation>
</comment>
<dbReference type="EMBL" id="JACIEV010000001">
    <property type="protein sequence ID" value="MBB4152243.1"/>
    <property type="molecule type" value="Genomic_DNA"/>
</dbReference>
<proteinExistence type="inferred from homology"/>
<dbReference type="GO" id="GO:0000271">
    <property type="term" value="P:polysaccharide biosynthetic process"/>
    <property type="evidence" value="ECO:0007669"/>
    <property type="project" value="UniProtKB-KW"/>
</dbReference>
<evidence type="ECO:0000256" key="7">
    <source>
        <dbReference type="ARBA" id="ARBA00023136"/>
    </source>
</evidence>
<protein>
    <submittedName>
        <fullName evidence="11">Lipopolysaccharide/colanic/teichoic acid biosynthesis glycosyltransferase</fullName>
    </submittedName>
</protein>
<evidence type="ECO:0000313" key="11">
    <source>
        <dbReference type="EMBL" id="MBB4152243.1"/>
    </source>
</evidence>
<reference evidence="11 12" key="1">
    <citation type="submission" date="2020-08" db="EMBL/GenBank/DDBJ databases">
        <title>Genomic Encyclopedia of Type Strains, Phase IV (KMG-IV): sequencing the most valuable type-strain genomes for metagenomic binning, comparative biology and taxonomic classification.</title>
        <authorList>
            <person name="Goeker M."/>
        </authorList>
    </citation>
    <scope>NUCLEOTIDE SEQUENCE [LARGE SCALE GENOMIC DNA]</scope>
    <source>
        <strain evidence="11 12">YC6723</strain>
    </source>
</reference>
<evidence type="ECO:0000256" key="3">
    <source>
        <dbReference type="ARBA" id="ARBA00022475"/>
    </source>
</evidence>
<comment type="caution">
    <text evidence="11">The sequence shown here is derived from an EMBL/GenBank/DDBJ whole genome shotgun (WGS) entry which is preliminary data.</text>
</comment>
<evidence type="ECO:0000259" key="10">
    <source>
        <dbReference type="Pfam" id="PF02397"/>
    </source>
</evidence>
<organism evidence="11 12">
    <name type="scientific">Sphingomonas jinjuensis</name>
    <dbReference type="NCBI Taxonomy" id="535907"/>
    <lineage>
        <taxon>Bacteria</taxon>
        <taxon>Pseudomonadati</taxon>
        <taxon>Pseudomonadota</taxon>
        <taxon>Alphaproteobacteria</taxon>
        <taxon>Sphingomonadales</taxon>
        <taxon>Sphingomonadaceae</taxon>
        <taxon>Sphingomonas</taxon>
    </lineage>
</organism>
<evidence type="ECO:0000256" key="9">
    <source>
        <dbReference type="SAM" id="Phobius"/>
    </source>
</evidence>
<accession>A0A840EZ00</accession>